<gene>
    <name evidence="1" type="ORF">S01H1_40062</name>
</gene>
<reference evidence="1" key="1">
    <citation type="journal article" date="2014" name="Front. Microbiol.">
        <title>High frequency of phylogenetically diverse reductive dehalogenase-homologous genes in deep subseafloor sedimentary metagenomes.</title>
        <authorList>
            <person name="Kawai M."/>
            <person name="Futagami T."/>
            <person name="Toyoda A."/>
            <person name="Takaki Y."/>
            <person name="Nishi S."/>
            <person name="Hori S."/>
            <person name="Arai W."/>
            <person name="Tsubouchi T."/>
            <person name="Morono Y."/>
            <person name="Uchiyama I."/>
            <person name="Ito T."/>
            <person name="Fujiyama A."/>
            <person name="Inagaki F."/>
            <person name="Takami H."/>
        </authorList>
    </citation>
    <scope>NUCLEOTIDE SEQUENCE</scope>
    <source>
        <strain evidence="1">Expedition CK06-06</strain>
    </source>
</reference>
<dbReference type="EMBL" id="BARS01025340">
    <property type="protein sequence ID" value="GAG03028.1"/>
    <property type="molecule type" value="Genomic_DNA"/>
</dbReference>
<name>X0URW8_9ZZZZ</name>
<evidence type="ECO:0000313" key="1">
    <source>
        <dbReference type="EMBL" id="GAG03028.1"/>
    </source>
</evidence>
<feature type="non-terminal residue" evidence="1">
    <location>
        <position position="54"/>
    </location>
</feature>
<comment type="caution">
    <text evidence="1">The sequence shown here is derived from an EMBL/GenBank/DDBJ whole genome shotgun (WGS) entry which is preliminary data.</text>
</comment>
<proteinExistence type="predicted"/>
<protein>
    <submittedName>
        <fullName evidence="1">Uncharacterized protein</fullName>
    </submittedName>
</protein>
<organism evidence="1">
    <name type="scientific">marine sediment metagenome</name>
    <dbReference type="NCBI Taxonomy" id="412755"/>
    <lineage>
        <taxon>unclassified sequences</taxon>
        <taxon>metagenomes</taxon>
        <taxon>ecological metagenomes</taxon>
    </lineage>
</organism>
<dbReference type="AlphaFoldDB" id="X0URW8"/>
<accession>X0URW8</accession>
<sequence length="54" mass="6768">MQHQFFSQEQFFDQEKFFNKVPQQTSMPYPMNFPDYIWNTIILEIANNWSFARW</sequence>